<evidence type="ECO:0000313" key="5">
    <source>
        <dbReference type="Proteomes" id="UP000267268"/>
    </source>
</evidence>
<gene>
    <name evidence="4" type="ORF">EI427_23160</name>
</gene>
<feature type="signal peptide" evidence="1">
    <location>
        <begin position="1"/>
        <end position="23"/>
    </location>
</feature>
<dbReference type="SUPFAM" id="SSF51126">
    <property type="entry name" value="Pectin lyase-like"/>
    <property type="match status" value="2"/>
</dbReference>
<evidence type="ECO:0000313" key="4">
    <source>
        <dbReference type="EMBL" id="AZQ65118.1"/>
    </source>
</evidence>
<feature type="domain" description="MBG" evidence="2">
    <location>
        <begin position="1211"/>
        <end position="1279"/>
    </location>
</feature>
<protein>
    <submittedName>
        <fullName evidence="4">T9SS type A sorting domain-containing protein</fullName>
    </submittedName>
</protein>
<dbReference type="EMBL" id="CP034563">
    <property type="protein sequence ID" value="AZQ65118.1"/>
    <property type="molecule type" value="Genomic_DNA"/>
</dbReference>
<dbReference type="Pfam" id="PF18962">
    <property type="entry name" value="Por_Secre_tail"/>
    <property type="match status" value="1"/>
</dbReference>
<dbReference type="SMART" id="SM00710">
    <property type="entry name" value="PbH1"/>
    <property type="match status" value="10"/>
</dbReference>
<dbReference type="Proteomes" id="UP000267268">
    <property type="component" value="Chromosome 2"/>
</dbReference>
<reference evidence="4 5" key="1">
    <citation type="submission" date="2018-12" db="EMBL/GenBank/DDBJ databases">
        <title>Flammeovirga pectinis sp. nov., isolated from the gut of the Korean scallop, Patinopecten yessoensis.</title>
        <authorList>
            <person name="Bae J.-W."/>
            <person name="Jeong Y.-S."/>
            <person name="Kang W."/>
        </authorList>
    </citation>
    <scope>NUCLEOTIDE SEQUENCE [LARGE SCALE GENOMIC DNA]</scope>
    <source>
        <strain evidence="4 5">L12M1</strain>
    </source>
</reference>
<sequence length="1658" mass="175182">MKKNLLFVMITNWLLLVASVSFGQTTYFVNSTTGVDTSDGSEASPWKSINTHISSLVEGDVMYIEGTFNEKIIVNRHISIIGKSVDSALIDGTGIEVGSGSGVTINATVTLSNLTVQNFNVTTPGAGIKVNANQTLTMRNCNVLDNTTTNNSGGGIWSGATATIENCYISGNQSGTSGSAIFTNQGALKLYNNVIIGNHNSKTTGSVNGAINISVATEKVASVVEVINNTVVNNTGGVSGNRGIYVSIIGTGVLTDLTIANNIFNNPINFVEGQITWGNDFQITGAIYESDTYVIKNNLINVDFGTNPLIDADNDGLIDNNSVVVEMLFDESVKTASNGLKYIALLDGSPAINAADEAYAIGVDMFGFERVGTADIGAVEFGTTAPKETLSINITSELSSFFNGSDQSVTYQLLDENGIVVEGVTSTLTITQNDIEVTPNAIGEYKIQIDVVDDNYQGTLTETLTIVEELTPTESIYYVDAVNGSDAADGSEASPWKTLTYAASFLNSYTGKTLMVNGEFNEAGFDIFEGTEYTIDGTNAVASSINADGLAERHFDIFGELTLKNITLKNASITEGGGALRVGEGADLTLENVNLVNNSTTKNGGAITSSGNIKISQSYIANNTASVKGSAIAVNGGVVDIQNTTIYQNNTLDGNTVAGGALIIGSTKDYGIDFTFVNNTVVENTGIVGGGSNGIIFEQSAGTVVLSDFSNNIIVNMPSGNGQTWVTGDVMTWVAGLFTVDGVVVSNNITNKVQGTFPSDNGNLTSVTLSNLAFGNLTQNGDNVSYLPILTGSSAINAGSDTSAPEKDIAGNFRNQTADVGAFEFEGLSAPLATVSLTKATAEYTGSAIDVEFEITNKAGEILSGLTTTITYNSSEVVPTDAGVYDVVISIDQGQEFGGALSTQFEITKATTTVTLDTETLTATYSGSANDVTASSNEGEQTFIFSYKEDGEDASSTAPINVGEYLVTATLNDENYTGETQGTLTISPASITYSSTTTDLVYTTSAQEPTVIPSVANFTGFSTSVTEGEAINVDSYTLVVTTTDPNYTGSSSIPFSITKATATIQITDLLQTYTGNQLAVTTITSPEGLNVDVTYDNEATAPTDLASYEVVATINDANYEGTQTETFQIVDKLAAIIEITPSSKVYNADEQEVEYVIKDEQGTVLDIPATVTYDDGVTPMNVKEYAVTIVVNTDEYVGSLTSTFEITKASVTFTPSTTSFVYNGEEQIPTISTSVEGLEAEVSLLNGDATTAGEYTLNVSISSENYERNDVILFEITKATATIQITDLLQTYTGNQLAVTRITSPEGLNVDVTYDNEATAPTEIASYEVVATINDANYEGTQTETFQIVDKLAALIEITSSSKVYNADGQEVEYVIKDEQGTVLDIPATVTYDDGVTPMNVKEYAVTIVVNTDEYVGSLTSTFEITKASVTFTPSTTSFVYNGEEQIPTISTSVEGLEAEVSLLNGDATTAGEYTLNVSSSSENYEGNDVILFEITKAEVIITLSSLEVDFDDSPKEVVATTDTDVESIAITYNGNDAPPTEAGEYKVVATIVDPNYMGTTEGTLVINELTPADPTAIQDEQVLQVSVYPNPNQGTFTVKLIDSSDAQLSIVTVSGKEVHSSEVANQSTITLPSNVSGIVIVKLVDENKVYTTKLYVR</sequence>
<dbReference type="InterPro" id="IPR012334">
    <property type="entry name" value="Pectin_lyas_fold"/>
</dbReference>
<dbReference type="NCBIfam" id="NF041518">
    <property type="entry name" value="choice_anch_Q"/>
    <property type="match status" value="2"/>
</dbReference>
<evidence type="ECO:0000259" key="3">
    <source>
        <dbReference type="Pfam" id="PF18962"/>
    </source>
</evidence>
<dbReference type="Gene3D" id="2.160.20.10">
    <property type="entry name" value="Single-stranded right-handed beta-helix, Pectin lyase-like"/>
    <property type="match status" value="2"/>
</dbReference>
<feature type="domain" description="MBG" evidence="2">
    <location>
        <begin position="1281"/>
        <end position="1349"/>
    </location>
</feature>
<organism evidence="4 5">
    <name type="scientific">Flammeovirga pectinis</name>
    <dbReference type="NCBI Taxonomy" id="2494373"/>
    <lineage>
        <taxon>Bacteria</taxon>
        <taxon>Pseudomonadati</taxon>
        <taxon>Bacteroidota</taxon>
        <taxon>Cytophagia</taxon>
        <taxon>Cytophagales</taxon>
        <taxon>Flammeovirgaceae</taxon>
        <taxon>Flammeovirga</taxon>
    </lineage>
</organism>
<feature type="domain" description="MBG" evidence="2">
    <location>
        <begin position="1430"/>
        <end position="1498"/>
    </location>
</feature>
<name>A0A3S9PA84_9BACT</name>
<dbReference type="InterPro" id="IPR006626">
    <property type="entry name" value="PbH1"/>
</dbReference>
<dbReference type="Pfam" id="PF18887">
    <property type="entry name" value="MBG_3"/>
    <property type="match status" value="10"/>
</dbReference>
<dbReference type="InterPro" id="IPR043772">
    <property type="entry name" value="MBG_3"/>
</dbReference>
<feature type="chain" id="PRO_5019121386" evidence="1">
    <location>
        <begin position="24"/>
        <end position="1658"/>
    </location>
</feature>
<feature type="domain" description="MBG" evidence="2">
    <location>
        <begin position="1502"/>
        <end position="1569"/>
    </location>
</feature>
<proteinExistence type="predicted"/>
<feature type="domain" description="MBG" evidence="2">
    <location>
        <begin position="1357"/>
        <end position="1429"/>
    </location>
</feature>
<feature type="domain" description="Secretion system C-terminal sorting" evidence="3">
    <location>
        <begin position="1588"/>
        <end position="1657"/>
    </location>
</feature>
<feature type="domain" description="MBG" evidence="2">
    <location>
        <begin position="397"/>
        <end position="468"/>
    </location>
</feature>
<feature type="domain" description="MBG" evidence="2">
    <location>
        <begin position="1062"/>
        <end position="1130"/>
    </location>
</feature>
<dbReference type="InterPro" id="IPR026444">
    <property type="entry name" value="Secre_tail"/>
</dbReference>
<dbReference type="RefSeq" id="WP_126619520.1">
    <property type="nucleotide sequence ID" value="NZ_CP034563.1"/>
</dbReference>
<keyword evidence="1" id="KW-0732">Signal</keyword>
<evidence type="ECO:0000259" key="2">
    <source>
        <dbReference type="Pfam" id="PF18887"/>
    </source>
</evidence>
<dbReference type="InterPro" id="IPR011050">
    <property type="entry name" value="Pectin_lyase_fold/virulence"/>
</dbReference>
<keyword evidence="5" id="KW-1185">Reference proteome</keyword>
<evidence type="ECO:0000256" key="1">
    <source>
        <dbReference type="SAM" id="SignalP"/>
    </source>
</evidence>
<accession>A0A3S9PA84</accession>
<dbReference type="NCBIfam" id="TIGR04183">
    <property type="entry name" value="Por_Secre_tail"/>
    <property type="match status" value="1"/>
</dbReference>
<dbReference type="OrthoDB" id="1097758at2"/>
<dbReference type="InterPro" id="IPR059226">
    <property type="entry name" value="Choice_anch_Q_dom"/>
</dbReference>
<feature type="domain" description="MBG" evidence="2">
    <location>
        <begin position="913"/>
        <end position="990"/>
    </location>
</feature>
<feature type="domain" description="MBG" evidence="2">
    <location>
        <begin position="1143"/>
        <end position="1210"/>
    </location>
</feature>
<feature type="domain" description="MBG" evidence="2">
    <location>
        <begin position="833"/>
        <end position="911"/>
    </location>
</feature>
<dbReference type="KEGG" id="fll:EI427_23160"/>